<dbReference type="AlphaFoldDB" id="A0A9D2NUR5"/>
<dbReference type="InterPro" id="IPR004101">
    <property type="entry name" value="Mur_ligase_C"/>
</dbReference>
<feature type="domain" description="Mur ligase C-terminal" evidence="4">
    <location>
        <begin position="390"/>
        <end position="499"/>
    </location>
</feature>
<evidence type="ECO:0000259" key="4">
    <source>
        <dbReference type="Pfam" id="PF02875"/>
    </source>
</evidence>
<evidence type="ECO:0000256" key="3">
    <source>
        <dbReference type="ARBA" id="ARBA00022840"/>
    </source>
</evidence>
<protein>
    <submittedName>
        <fullName evidence="6">UDP-N-acetylmuramoyl-tripeptide--D-alanyl-D-alanine ligase</fullName>
    </submittedName>
</protein>
<keyword evidence="2" id="KW-0547">Nucleotide-binding</keyword>
<dbReference type="GO" id="GO:0016881">
    <property type="term" value="F:acid-amino acid ligase activity"/>
    <property type="evidence" value="ECO:0007669"/>
    <property type="project" value="InterPro"/>
</dbReference>
<dbReference type="SUPFAM" id="SSF53244">
    <property type="entry name" value="MurD-like peptide ligases, peptide-binding domain"/>
    <property type="match status" value="1"/>
</dbReference>
<dbReference type="InterPro" id="IPR036615">
    <property type="entry name" value="Mur_ligase_C_dom_sf"/>
</dbReference>
<evidence type="ECO:0000256" key="2">
    <source>
        <dbReference type="ARBA" id="ARBA00022741"/>
    </source>
</evidence>
<dbReference type="Pfam" id="PF08245">
    <property type="entry name" value="Mur_ligase_M"/>
    <property type="match status" value="1"/>
</dbReference>
<gene>
    <name evidence="6" type="ORF">H9702_08230</name>
</gene>
<dbReference type="PANTHER" id="PTHR43024">
    <property type="entry name" value="UDP-N-ACETYLMURAMOYL-TRIPEPTIDE--D-ALANYL-D-ALANINE LIGASE"/>
    <property type="match status" value="1"/>
</dbReference>
<accession>A0A9D2NUR5</accession>
<organism evidence="6 7">
    <name type="scientific">Candidatus Merdibacter merdavium</name>
    <dbReference type="NCBI Taxonomy" id="2838692"/>
    <lineage>
        <taxon>Bacteria</taxon>
        <taxon>Bacillati</taxon>
        <taxon>Bacillota</taxon>
        <taxon>Erysipelotrichia</taxon>
        <taxon>Erysipelotrichales</taxon>
        <taxon>Erysipelotrichaceae</taxon>
        <taxon>Merdibacter</taxon>
    </lineage>
</organism>
<proteinExistence type="predicted"/>
<reference evidence="6" key="2">
    <citation type="submission" date="2021-04" db="EMBL/GenBank/DDBJ databases">
        <authorList>
            <person name="Gilroy R."/>
        </authorList>
    </citation>
    <scope>NUCLEOTIDE SEQUENCE</scope>
    <source>
        <strain evidence="6">CHK187-11901</strain>
    </source>
</reference>
<dbReference type="Proteomes" id="UP000823896">
    <property type="component" value="Unassembled WGS sequence"/>
</dbReference>
<sequence>MMIWIEVLALIALQIQDGYRALKVFQQCHYHIDRYRDWIIERISIAAAARRIMHYLPFLLFLLVRNEEARSGSIICIILIYLSVKLRAVKGTTSFLRLTSRACRLIAALLAADAAVTVFIRVQLSAELYVCLIPLMWALPWVLLPAAACIVFPLEHLIQYMYMKDARVRLDGCRNLCIVGIGGSYGKTSVKTIAHALLRKERYTLKTPHSYNNRMGICRTVRSRLDPLHEVFLCEMGADHCGELHELMRFIQPDITILTAIGPQHLQTFGSMENIVHEKMRMVEDLREDGCAIVNIDDPHIRQWQRQNHCQLITYGKREEADVRIEAVRYDLNGSHFILNIEGEKVPFATKLLGECNIYNIAAAVALARKLGIQTTSLQRSVSELGYVEHRLEMKLYKGMVLIDDAFNANPSGAAAACDVLAQMPGWRMLVTPGMIDLGTQQETLNHALGMHAASCADRVILVGAQQVAPLRQGLLDAGFDAQMITQVMTTKEAFACIEDDGHEDKVALIENDVPEVLNH</sequence>
<dbReference type="Gene3D" id="3.90.190.20">
    <property type="entry name" value="Mur ligase, C-terminal domain"/>
    <property type="match status" value="1"/>
</dbReference>
<evidence type="ECO:0000256" key="1">
    <source>
        <dbReference type="ARBA" id="ARBA00022598"/>
    </source>
</evidence>
<dbReference type="GO" id="GO:0005524">
    <property type="term" value="F:ATP binding"/>
    <property type="evidence" value="ECO:0007669"/>
    <property type="project" value="UniProtKB-KW"/>
</dbReference>
<dbReference type="SUPFAM" id="SSF53623">
    <property type="entry name" value="MurD-like peptide ligases, catalytic domain"/>
    <property type="match status" value="1"/>
</dbReference>
<dbReference type="EMBL" id="DWWM01000053">
    <property type="protein sequence ID" value="HJC37098.1"/>
    <property type="molecule type" value="Genomic_DNA"/>
</dbReference>
<dbReference type="InterPro" id="IPR013221">
    <property type="entry name" value="Mur_ligase_cen"/>
</dbReference>
<evidence type="ECO:0000313" key="6">
    <source>
        <dbReference type="EMBL" id="HJC37098.1"/>
    </source>
</evidence>
<name>A0A9D2NUR5_9FIRM</name>
<keyword evidence="3" id="KW-0067">ATP-binding</keyword>
<feature type="domain" description="Mur ligase central" evidence="5">
    <location>
        <begin position="181"/>
        <end position="368"/>
    </location>
</feature>
<dbReference type="Pfam" id="PF02875">
    <property type="entry name" value="Mur_ligase_C"/>
    <property type="match status" value="1"/>
</dbReference>
<evidence type="ECO:0000259" key="5">
    <source>
        <dbReference type="Pfam" id="PF08245"/>
    </source>
</evidence>
<comment type="caution">
    <text evidence="6">The sequence shown here is derived from an EMBL/GenBank/DDBJ whole genome shotgun (WGS) entry which is preliminary data.</text>
</comment>
<keyword evidence="1 6" id="KW-0436">Ligase</keyword>
<dbReference type="Gene3D" id="3.40.1190.10">
    <property type="entry name" value="Mur-like, catalytic domain"/>
    <property type="match status" value="1"/>
</dbReference>
<dbReference type="PANTHER" id="PTHR43024:SF1">
    <property type="entry name" value="UDP-N-ACETYLMURAMOYL-TRIPEPTIDE--D-ALANYL-D-ALANINE LIGASE"/>
    <property type="match status" value="1"/>
</dbReference>
<reference evidence="6" key="1">
    <citation type="journal article" date="2021" name="PeerJ">
        <title>Extensive microbial diversity within the chicken gut microbiome revealed by metagenomics and culture.</title>
        <authorList>
            <person name="Gilroy R."/>
            <person name="Ravi A."/>
            <person name="Getino M."/>
            <person name="Pursley I."/>
            <person name="Horton D.L."/>
            <person name="Alikhan N.F."/>
            <person name="Baker D."/>
            <person name="Gharbi K."/>
            <person name="Hall N."/>
            <person name="Watson M."/>
            <person name="Adriaenssens E.M."/>
            <person name="Foster-Nyarko E."/>
            <person name="Jarju S."/>
            <person name="Secka A."/>
            <person name="Antonio M."/>
            <person name="Oren A."/>
            <person name="Chaudhuri R.R."/>
            <person name="La Ragione R."/>
            <person name="Hildebrand F."/>
            <person name="Pallen M.J."/>
        </authorList>
    </citation>
    <scope>NUCLEOTIDE SEQUENCE</scope>
    <source>
        <strain evidence="6">CHK187-11901</strain>
    </source>
</reference>
<dbReference type="InterPro" id="IPR036565">
    <property type="entry name" value="Mur-like_cat_sf"/>
</dbReference>
<evidence type="ECO:0000313" key="7">
    <source>
        <dbReference type="Proteomes" id="UP000823896"/>
    </source>
</evidence>
<dbReference type="InterPro" id="IPR051046">
    <property type="entry name" value="MurCDEF_CellWall_CoF430Synth"/>
</dbReference>